<dbReference type="GO" id="GO:0008173">
    <property type="term" value="F:RNA methyltransferase activity"/>
    <property type="evidence" value="ECO:0007669"/>
    <property type="project" value="TreeGrafter"/>
</dbReference>
<dbReference type="GO" id="GO:0005829">
    <property type="term" value="C:cytosol"/>
    <property type="evidence" value="ECO:0007669"/>
    <property type="project" value="TreeGrafter"/>
</dbReference>
<dbReference type="Proteomes" id="UP000316079">
    <property type="component" value="Unassembled WGS sequence"/>
</dbReference>
<proteinExistence type="inferred from homology"/>
<dbReference type="InterPro" id="IPR029063">
    <property type="entry name" value="SAM-dependent_MTases_sf"/>
</dbReference>
<accession>A0A553N0Q5</accession>
<reference evidence="3 4" key="1">
    <citation type="journal article" date="2019" name="Sci. Data">
        <title>Hybrid genome assembly and annotation of Danionella translucida.</title>
        <authorList>
            <person name="Kadobianskyi M."/>
            <person name="Schulze L."/>
            <person name="Schuelke M."/>
            <person name="Judkewitz B."/>
        </authorList>
    </citation>
    <scope>NUCLEOTIDE SEQUENCE [LARGE SCALE GENOMIC DNA]</scope>
    <source>
        <strain evidence="3 4">Bolton</strain>
    </source>
</reference>
<feature type="region of interest" description="Disordered" evidence="2">
    <location>
        <begin position="67"/>
        <end position="86"/>
    </location>
</feature>
<dbReference type="STRING" id="623744.A0A553N0Q5"/>
<protein>
    <recommendedName>
        <fullName evidence="5">Methyltransferase-like protein 4</fullName>
    </recommendedName>
</protein>
<name>A0A553N0Q5_9TELE</name>
<dbReference type="InterPro" id="IPR002052">
    <property type="entry name" value="DNA_methylase_N6_adenine_CS"/>
</dbReference>
<dbReference type="EMBL" id="SRMA01027154">
    <property type="protein sequence ID" value="TRY59008.1"/>
    <property type="molecule type" value="Genomic_DNA"/>
</dbReference>
<keyword evidence="4" id="KW-1185">Reference proteome</keyword>
<dbReference type="PROSITE" id="PS00092">
    <property type="entry name" value="N6_MTASE"/>
    <property type="match status" value="1"/>
</dbReference>
<dbReference type="SUPFAM" id="SSF53335">
    <property type="entry name" value="S-adenosyl-L-methionine-dependent methyltransferases"/>
    <property type="match status" value="1"/>
</dbReference>
<dbReference type="Pfam" id="PF05063">
    <property type="entry name" value="MT-A70"/>
    <property type="match status" value="1"/>
</dbReference>
<evidence type="ECO:0000256" key="2">
    <source>
        <dbReference type="SAM" id="MobiDB-lite"/>
    </source>
</evidence>
<dbReference type="PROSITE" id="PS51143">
    <property type="entry name" value="MT_A70"/>
    <property type="match status" value="1"/>
</dbReference>
<dbReference type="GO" id="GO:0009007">
    <property type="term" value="F:site-specific DNA-methyltransferase (adenine-specific) activity"/>
    <property type="evidence" value="ECO:0007669"/>
    <property type="project" value="TreeGrafter"/>
</dbReference>
<dbReference type="PANTHER" id="PTHR12829">
    <property type="entry name" value="N6-ADENOSINE-METHYLTRANSFERASE"/>
    <property type="match status" value="1"/>
</dbReference>
<dbReference type="GO" id="GO:0005634">
    <property type="term" value="C:nucleus"/>
    <property type="evidence" value="ECO:0007669"/>
    <property type="project" value="TreeGrafter"/>
</dbReference>
<evidence type="ECO:0000256" key="1">
    <source>
        <dbReference type="PROSITE-ProRule" id="PRU00489"/>
    </source>
</evidence>
<dbReference type="AlphaFoldDB" id="A0A553N0Q5"/>
<comment type="caution">
    <text evidence="3">The sequence shown here is derived from an EMBL/GenBank/DDBJ whole genome shotgun (WGS) entry which is preliminary data.</text>
</comment>
<evidence type="ECO:0008006" key="5">
    <source>
        <dbReference type="Google" id="ProtNLM"/>
    </source>
</evidence>
<dbReference type="PANTHER" id="PTHR12829:SF4">
    <property type="entry name" value="N(6)-ADENINE-SPECIFIC METHYLTRANSFERASE METTL4"/>
    <property type="match status" value="1"/>
</dbReference>
<dbReference type="GO" id="GO:0032259">
    <property type="term" value="P:methylation"/>
    <property type="evidence" value="ECO:0007669"/>
    <property type="project" value="InterPro"/>
</dbReference>
<sequence>MSVICANSWGWVLDARAKIDEDVKRCFCLKDGFKETKYFKCGFKNEFFDILKPRIQLDVDSKKDDFGKESKMESTGVDLQRRKKRKRKHRDLNIGEVEANIYHDKIRSVVIHGSQALLDAGRQCGFFIEESIISQKPSSSPIPPECHLAALSDLAKELPLSHDSSASVHTLCRGDQDAALDLFSSITENPFDCACEVTFMKDKYLLPARSRFLLSDITRMHPLVNSGEKYDLIVLDPPWENKSVKRSNRYNWLASSQLKQLPVPLLAAPGCLVVSWVTNRAKHRQFIKEELYPLWGIEVMAEWFWVKVTRSGEFVFPLDSQHKKPYEVLILGKLNSCREVEESSSAVNTLPDQKLLLSVPSTLHSHKPSLSAVLKPYIPEHPRCLELFARSLQADWSCWGNEVIKLQHCQYFTRETQ</sequence>
<comment type="similarity">
    <text evidence="1">Belongs to the MT-A70-like family.</text>
</comment>
<dbReference type="InterPro" id="IPR007757">
    <property type="entry name" value="MT-A70-like"/>
</dbReference>
<evidence type="ECO:0000313" key="4">
    <source>
        <dbReference type="Proteomes" id="UP000316079"/>
    </source>
</evidence>
<dbReference type="OrthoDB" id="61116at2759"/>
<dbReference type="GO" id="GO:0003676">
    <property type="term" value="F:nucleic acid binding"/>
    <property type="evidence" value="ECO:0007669"/>
    <property type="project" value="InterPro"/>
</dbReference>
<evidence type="ECO:0000313" key="3">
    <source>
        <dbReference type="EMBL" id="TRY59008.1"/>
    </source>
</evidence>
<gene>
    <name evidence="3" type="ORF">DNTS_012398</name>
</gene>
<organism evidence="3 4">
    <name type="scientific">Danionella cerebrum</name>
    <dbReference type="NCBI Taxonomy" id="2873325"/>
    <lineage>
        <taxon>Eukaryota</taxon>
        <taxon>Metazoa</taxon>
        <taxon>Chordata</taxon>
        <taxon>Craniata</taxon>
        <taxon>Vertebrata</taxon>
        <taxon>Euteleostomi</taxon>
        <taxon>Actinopterygii</taxon>
        <taxon>Neopterygii</taxon>
        <taxon>Teleostei</taxon>
        <taxon>Ostariophysi</taxon>
        <taxon>Cypriniformes</taxon>
        <taxon>Danionidae</taxon>
        <taxon>Danioninae</taxon>
        <taxon>Danionella</taxon>
    </lineage>
</organism>